<protein>
    <submittedName>
        <fullName evidence="3">Uncharacterized protein</fullName>
    </submittedName>
</protein>
<evidence type="ECO:0000256" key="1">
    <source>
        <dbReference type="SAM" id="MobiDB-lite"/>
    </source>
</evidence>
<keyword evidence="2" id="KW-0812">Transmembrane</keyword>
<evidence type="ECO:0000313" key="4">
    <source>
        <dbReference type="Proteomes" id="UP000193467"/>
    </source>
</evidence>
<feature type="transmembrane region" description="Helical" evidence="2">
    <location>
        <begin position="83"/>
        <end position="101"/>
    </location>
</feature>
<accession>A0A1Y2FTY0</accession>
<name>A0A1Y2FTY0_9BASI</name>
<dbReference type="InParanoid" id="A0A1Y2FTY0"/>
<evidence type="ECO:0000313" key="3">
    <source>
        <dbReference type="EMBL" id="ORY86646.1"/>
    </source>
</evidence>
<keyword evidence="4" id="KW-1185">Reference proteome</keyword>
<proteinExistence type="predicted"/>
<sequence length="185" mass="20173">MSSTTRSRRPTQLSDSDLSSLEEGTSSNGSDSERRLMHSEGKKKGKVRRGLHKVHKRAKAGVKKIRDAKGKGREVEVTRTQRMVCWGIFAIVAIGLAVWMWKTETYKTVEDFVTFPSLTTPVDVMSVVGEVTAGAASVANVVADGFKNTFHIGRRELLLPDGWPLPAALPAPPGPFATAEVWAAR</sequence>
<dbReference type="Proteomes" id="UP000193467">
    <property type="component" value="Unassembled WGS sequence"/>
</dbReference>
<keyword evidence="2" id="KW-1133">Transmembrane helix</keyword>
<organism evidence="3 4">
    <name type="scientific">Leucosporidium creatinivorum</name>
    <dbReference type="NCBI Taxonomy" id="106004"/>
    <lineage>
        <taxon>Eukaryota</taxon>
        <taxon>Fungi</taxon>
        <taxon>Dikarya</taxon>
        <taxon>Basidiomycota</taxon>
        <taxon>Pucciniomycotina</taxon>
        <taxon>Microbotryomycetes</taxon>
        <taxon>Leucosporidiales</taxon>
        <taxon>Leucosporidium</taxon>
    </lineage>
</organism>
<feature type="region of interest" description="Disordered" evidence="1">
    <location>
        <begin position="1"/>
        <end position="53"/>
    </location>
</feature>
<reference evidence="3 4" key="1">
    <citation type="submission" date="2016-07" db="EMBL/GenBank/DDBJ databases">
        <title>Pervasive Adenine N6-methylation of Active Genes in Fungi.</title>
        <authorList>
            <consortium name="DOE Joint Genome Institute"/>
            <person name="Mondo S.J."/>
            <person name="Dannebaum R.O."/>
            <person name="Kuo R.C."/>
            <person name="Labutti K."/>
            <person name="Haridas S."/>
            <person name="Kuo A."/>
            <person name="Salamov A."/>
            <person name="Ahrendt S.R."/>
            <person name="Lipzen A."/>
            <person name="Sullivan W."/>
            <person name="Andreopoulos W.B."/>
            <person name="Clum A."/>
            <person name="Lindquist E."/>
            <person name="Daum C."/>
            <person name="Ramamoorthy G.K."/>
            <person name="Gryganskyi A."/>
            <person name="Culley D."/>
            <person name="Magnuson J.K."/>
            <person name="James T.Y."/>
            <person name="O'Malley M.A."/>
            <person name="Stajich J.E."/>
            <person name="Spatafora J.W."/>
            <person name="Visel A."/>
            <person name="Grigoriev I.V."/>
        </authorList>
    </citation>
    <scope>NUCLEOTIDE SEQUENCE [LARGE SCALE GENOMIC DNA]</scope>
    <source>
        <strain evidence="3 4">62-1032</strain>
    </source>
</reference>
<comment type="caution">
    <text evidence="3">The sequence shown here is derived from an EMBL/GenBank/DDBJ whole genome shotgun (WGS) entry which is preliminary data.</text>
</comment>
<feature type="compositionally biased region" description="Basic residues" evidence="1">
    <location>
        <begin position="43"/>
        <end position="53"/>
    </location>
</feature>
<gene>
    <name evidence="3" type="ORF">BCR35DRAFT_43771</name>
</gene>
<keyword evidence="2" id="KW-0472">Membrane</keyword>
<feature type="compositionally biased region" description="Basic and acidic residues" evidence="1">
    <location>
        <begin position="31"/>
        <end position="42"/>
    </location>
</feature>
<feature type="compositionally biased region" description="Low complexity" evidence="1">
    <location>
        <begin position="13"/>
        <end position="27"/>
    </location>
</feature>
<evidence type="ECO:0000256" key="2">
    <source>
        <dbReference type="SAM" id="Phobius"/>
    </source>
</evidence>
<dbReference type="AlphaFoldDB" id="A0A1Y2FTY0"/>
<dbReference type="EMBL" id="MCGR01000014">
    <property type="protein sequence ID" value="ORY86646.1"/>
    <property type="molecule type" value="Genomic_DNA"/>
</dbReference>